<feature type="transmembrane region" description="Helical" evidence="9">
    <location>
        <begin position="72"/>
        <end position="94"/>
    </location>
</feature>
<feature type="transmembrane region" description="Helical" evidence="9">
    <location>
        <begin position="106"/>
        <end position="128"/>
    </location>
</feature>
<dbReference type="AlphaFoldDB" id="A0A9J6RDY6"/>
<evidence type="ECO:0000313" key="11">
    <source>
        <dbReference type="Proteomes" id="UP001084197"/>
    </source>
</evidence>
<comment type="function">
    <text evidence="9">Transmembrane (T) component of an energy-coupling factor (ECF) ABC-transporter complex. Unlike classic ABC transporters this ECF transporter provides the energy necessary to transport a number of different substrates.</text>
</comment>
<dbReference type="Pfam" id="PF02361">
    <property type="entry name" value="CbiQ"/>
    <property type="match status" value="1"/>
</dbReference>
<keyword evidence="6 9" id="KW-0812">Transmembrane</keyword>
<name>A0A9J6RDY6_9BACI</name>
<keyword evidence="5 9" id="KW-1003">Cell membrane</keyword>
<evidence type="ECO:0000256" key="8">
    <source>
        <dbReference type="ARBA" id="ARBA00023136"/>
    </source>
</evidence>
<evidence type="ECO:0000256" key="5">
    <source>
        <dbReference type="ARBA" id="ARBA00022475"/>
    </source>
</evidence>
<comment type="similarity">
    <text evidence="2 9">Belongs to the energy-coupling factor EcfT family.</text>
</comment>
<dbReference type="CDD" id="cd16914">
    <property type="entry name" value="EcfT"/>
    <property type="match status" value="1"/>
</dbReference>
<dbReference type="Proteomes" id="UP001084197">
    <property type="component" value="Unassembled WGS sequence"/>
</dbReference>
<keyword evidence="4 9" id="KW-0813">Transport</keyword>
<dbReference type="GO" id="GO:0022857">
    <property type="term" value="F:transmembrane transporter activity"/>
    <property type="evidence" value="ECO:0007669"/>
    <property type="project" value="UniProtKB-UniRule"/>
</dbReference>
<comment type="caution">
    <text evidence="9">Lacks conserved residue(s) required for the propagation of feature annotation.</text>
</comment>
<comment type="subunit">
    <text evidence="9">Forms a stable energy-coupling factor (ECF) transporter complex composed of 2 membrane-embedded substrate-binding proteins (S component), 2 ATP-binding proteins (A component) and 2 transmembrane proteins (T component).</text>
</comment>
<accession>A0A9J6RDY6</accession>
<dbReference type="PANTHER" id="PTHR33514:SF13">
    <property type="entry name" value="PROTEIN ABCI12, CHLOROPLASTIC"/>
    <property type="match status" value="1"/>
</dbReference>
<evidence type="ECO:0000256" key="2">
    <source>
        <dbReference type="ARBA" id="ARBA00005660"/>
    </source>
</evidence>
<sequence>MNKLILGRYFPGESWIHQLDPRGKLVAAIYFIGILFFAEGWIGYLLLLGFTLLVMQMSGVSLKIYLRGVRPLIWLILFTVTLQVLFTAGGTIYFDWGPFTVSSYGLINGVFIFLRFVMIIFISTVVTLTTKPIDLTDAIHALLRPLRVVKVPVEDFALMLSIALRFIPNLLDETQKVMDAQRARGTTFGEGTLIQQMKTLVPIVLPLFVGSLKRAEDMADVMEVRGYQSDKPRSSFRQLTWTRYDTVSIIIMLLLTAMLMLVNRIGAYY</sequence>
<dbReference type="HAMAP" id="MF_01461">
    <property type="entry name" value="EcfT"/>
    <property type="match status" value="1"/>
</dbReference>
<reference evidence="10" key="1">
    <citation type="submission" date="2022-11" db="EMBL/GenBank/DDBJ databases">
        <title>WGS of Natronobacillus azotifigens 24KS-1, an anaerobic diazotrophic haloalkaliphile from soda-rich habitats.</title>
        <authorList>
            <person name="Sorokin D.Y."/>
            <person name="Merkel A.Y."/>
        </authorList>
    </citation>
    <scope>NUCLEOTIDE SEQUENCE</scope>
    <source>
        <strain evidence="10">24KS-1</strain>
    </source>
</reference>
<dbReference type="InterPro" id="IPR003339">
    <property type="entry name" value="ABC/ECF_trnsptr_transmembrane"/>
</dbReference>
<dbReference type="GO" id="GO:0005886">
    <property type="term" value="C:plasma membrane"/>
    <property type="evidence" value="ECO:0007669"/>
    <property type="project" value="UniProtKB-SubCell"/>
</dbReference>
<evidence type="ECO:0000256" key="3">
    <source>
        <dbReference type="ARBA" id="ARBA00014042"/>
    </source>
</evidence>
<keyword evidence="7 9" id="KW-1133">Transmembrane helix</keyword>
<organism evidence="10 11">
    <name type="scientific">Natronobacillus azotifigens</name>
    <dbReference type="NCBI Taxonomy" id="472978"/>
    <lineage>
        <taxon>Bacteria</taxon>
        <taxon>Bacillati</taxon>
        <taxon>Bacillota</taxon>
        <taxon>Bacilli</taxon>
        <taxon>Bacillales</taxon>
        <taxon>Bacillaceae</taxon>
        <taxon>Natronobacillus</taxon>
    </lineage>
</organism>
<dbReference type="EMBL" id="JAPRAT010000019">
    <property type="protein sequence ID" value="MCZ0703582.1"/>
    <property type="molecule type" value="Genomic_DNA"/>
</dbReference>
<dbReference type="RefSeq" id="WP_268780346.1">
    <property type="nucleotide sequence ID" value="NZ_JAPRAT010000019.1"/>
</dbReference>
<evidence type="ECO:0000256" key="6">
    <source>
        <dbReference type="ARBA" id="ARBA00022692"/>
    </source>
</evidence>
<evidence type="ECO:0000256" key="9">
    <source>
        <dbReference type="HAMAP-Rule" id="MF_01461"/>
    </source>
</evidence>
<gene>
    <name evidence="9" type="primary">ecfT</name>
    <name evidence="10" type="ORF">OWO01_10165</name>
</gene>
<feature type="transmembrane region" description="Helical" evidence="9">
    <location>
        <begin position="241"/>
        <end position="262"/>
    </location>
</feature>
<protein>
    <recommendedName>
        <fullName evidence="3 9">Energy-coupling factor transporter transmembrane protein EcfT</fullName>
        <shortName evidence="9">ECF transporter T component EcfT</shortName>
    </recommendedName>
</protein>
<keyword evidence="11" id="KW-1185">Reference proteome</keyword>
<evidence type="ECO:0000256" key="7">
    <source>
        <dbReference type="ARBA" id="ARBA00022989"/>
    </source>
</evidence>
<comment type="subcellular location">
    <subcellularLocation>
        <location evidence="1 9">Cell membrane</location>
        <topology evidence="1 9">Multi-pass membrane protein</topology>
    </subcellularLocation>
</comment>
<proteinExistence type="inferred from homology"/>
<evidence type="ECO:0000256" key="1">
    <source>
        <dbReference type="ARBA" id="ARBA00004651"/>
    </source>
</evidence>
<dbReference type="InterPro" id="IPR024919">
    <property type="entry name" value="EcfT"/>
</dbReference>
<keyword evidence="8 9" id="KW-0472">Membrane</keyword>
<comment type="caution">
    <text evidence="10">The sequence shown here is derived from an EMBL/GenBank/DDBJ whole genome shotgun (WGS) entry which is preliminary data.</text>
</comment>
<evidence type="ECO:0000256" key="4">
    <source>
        <dbReference type="ARBA" id="ARBA00022448"/>
    </source>
</evidence>
<dbReference type="PANTHER" id="PTHR33514">
    <property type="entry name" value="PROTEIN ABCI12, CHLOROPLASTIC"/>
    <property type="match status" value="1"/>
</dbReference>
<evidence type="ECO:0000313" key="10">
    <source>
        <dbReference type="EMBL" id="MCZ0703582.1"/>
    </source>
</evidence>